<evidence type="ECO:0000313" key="1">
    <source>
        <dbReference type="EMBL" id="MDL2078338.1"/>
    </source>
</evidence>
<reference evidence="1 2" key="1">
    <citation type="submission" date="2023-05" db="EMBL/GenBank/DDBJ databases">
        <title>Streptomyces fuscus sp. nov., a brown-black pigment producing actinomyces isolated from dry sand of Sea duck farm.</title>
        <authorList>
            <person name="Xie J."/>
            <person name="Shen N."/>
        </authorList>
    </citation>
    <scope>NUCLEOTIDE SEQUENCE [LARGE SCALE GENOMIC DNA]</scope>
    <source>
        <strain evidence="1 2">GXMU-J15</strain>
    </source>
</reference>
<dbReference type="Pfam" id="PF15575">
    <property type="entry name" value="Imm49"/>
    <property type="match status" value="1"/>
</dbReference>
<dbReference type="EMBL" id="JASJUS010000015">
    <property type="protein sequence ID" value="MDL2078338.1"/>
    <property type="molecule type" value="Genomic_DNA"/>
</dbReference>
<keyword evidence="2" id="KW-1185">Reference proteome</keyword>
<evidence type="ECO:0000313" key="2">
    <source>
        <dbReference type="Proteomes" id="UP001241926"/>
    </source>
</evidence>
<gene>
    <name evidence="1" type="ORF">QNN03_18045</name>
</gene>
<comment type="caution">
    <text evidence="1">The sequence shown here is derived from an EMBL/GenBank/DDBJ whole genome shotgun (WGS) entry which is preliminary data.</text>
</comment>
<dbReference type="Proteomes" id="UP001241926">
    <property type="component" value="Unassembled WGS sequence"/>
</dbReference>
<organism evidence="1 2">
    <name type="scientific">Streptomyces fuscus</name>
    <dbReference type="NCBI Taxonomy" id="3048495"/>
    <lineage>
        <taxon>Bacteria</taxon>
        <taxon>Bacillati</taxon>
        <taxon>Actinomycetota</taxon>
        <taxon>Actinomycetes</taxon>
        <taxon>Kitasatosporales</taxon>
        <taxon>Streptomycetaceae</taxon>
        <taxon>Streptomyces</taxon>
    </lineage>
</organism>
<dbReference type="RefSeq" id="WP_285433628.1">
    <property type="nucleotide sequence ID" value="NZ_JASJUS010000015.1"/>
</dbReference>
<dbReference type="InterPro" id="IPR029074">
    <property type="entry name" value="Imm49"/>
</dbReference>
<name>A0ABT7J0F2_9ACTN</name>
<protein>
    <submittedName>
        <fullName evidence="1">Immunity 49 family protein</fullName>
    </submittedName>
</protein>
<accession>A0ABT7J0F2</accession>
<sequence>MPTQLLRHEIPTASSPEALEILHGSLTRSIDRLENSPSGFNRTFDSSLTFARSLCATDATVSRLQTWEAFISAMQVGSALFNAAVISEGTVDCRIADKVRVIPAVGPQYYANAGNWIKAFWLAAVCRESSRMDQLSRFPISLLRASGAGYDEYIYHWVDSLQTYWQEDPRLVDKLIVTIDTSYPDVAGNTDRELLEKILYQPINLFHRFLRKDHDGFNEALVEALEHHRQYWTANAQRADSAEGAVALGPLAIACLAYDSGFPIDVESDYLPRALLHRFWVGEFET</sequence>
<proteinExistence type="predicted"/>